<dbReference type="EMBL" id="JAOQKJ010000003">
    <property type="protein sequence ID" value="MCU6743774.1"/>
    <property type="molecule type" value="Genomic_DNA"/>
</dbReference>
<keyword evidence="4" id="KW-0547">Nucleotide-binding</keyword>
<evidence type="ECO:0000313" key="16">
    <source>
        <dbReference type="Proteomes" id="UP001652432"/>
    </source>
</evidence>
<keyword evidence="8" id="KW-0269">Exonuclease</keyword>
<keyword evidence="9" id="KW-0067">ATP-binding</keyword>
<evidence type="ECO:0000256" key="11">
    <source>
        <dbReference type="ARBA" id="ARBA00023014"/>
    </source>
</evidence>
<keyword evidence="6" id="KW-0378">Hydrolase</keyword>
<keyword evidence="12" id="KW-0238">DNA-binding</keyword>
<dbReference type="Pfam" id="PF21445">
    <property type="entry name" value="ADDB_N"/>
    <property type="match status" value="1"/>
</dbReference>
<keyword evidence="10" id="KW-0408">Iron</keyword>
<evidence type="ECO:0000256" key="1">
    <source>
        <dbReference type="ARBA" id="ARBA00022485"/>
    </source>
</evidence>
<dbReference type="InterPro" id="IPR011604">
    <property type="entry name" value="PDDEXK-like_dom_sf"/>
</dbReference>
<dbReference type="Proteomes" id="UP001652432">
    <property type="component" value="Unassembled WGS sequence"/>
</dbReference>
<evidence type="ECO:0000256" key="6">
    <source>
        <dbReference type="ARBA" id="ARBA00022801"/>
    </source>
</evidence>
<evidence type="ECO:0000256" key="10">
    <source>
        <dbReference type="ARBA" id="ARBA00023004"/>
    </source>
</evidence>
<dbReference type="InterPro" id="IPR011335">
    <property type="entry name" value="Restrct_endonuc-II-like"/>
</dbReference>
<dbReference type="RefSeq" id="WP_262573697.1">
    <property type="nucleotide sequence ID" value="NZ_JAOQKJ010000003.1"/>
</dbReference>
<evidence type="ECO:0000259" key="14">
    <source>
        <dbReference type="PROSITE" id="PS51217"/>
    </source>
</evidence>
<keyword evidence="1" id="KW-0004">4Fe-4S</keyword>
<dbReference type="Pfam" id="PF12705">
    <property type="entry name" value="PDDEXK_1"/>
    <property type="match status" value="1"/>
</dbReference>
<comment type="caution">
    <text evidence="15">The sequence shown here is derived from an EMBL/GenBank/DDBJ whole genome shotgun (WGS) entry which is preliminary data.</text>
</comment>
<evidence type="ECO:0000256" key="8">
    <source>
        <dbReference type="ARBA" id="ARBA00022839"/>
    </source>
</evidence>
<dbReference type="SUPFAM" id="SSF52540">
    <property type="entry name" value="P-loop containing nucleoside triphosphate hydrolases"/>
    <property type="match status" value="1"/>
</dbReference>
<dbReference type="PANTHER" id="PTHR30591:SF1">
    <property type="entry name" value="RECBCD ENZYME SUBUNIT RECC"/>
    <property type="match status" value="1"/>
</dbReference>
<evidence type="ECO:0000256" key="3">
    <source>
        <dbReference type="ARBA" id="ARBA00022723"/>
    </source>
</evidence>
<dbReference type="PROSITE" id="PS51217">
    <property type="entry name" value="UVRD_HELICASE_CTER"/>
    <property type="match status" value="1"/>
</dbReference>
<keyword evidence="16" id="KW-1185">Reference proteome</keyword>
<evidence type="ECO:0000256" key="9">
    <source>
        <dbReference type="ARBA" id="ARBA00022840"/>
    </source>
</evidence>
<evidence type="ECO:0000313" key="15">
    <source>
        <dbReference type="EMBL" id="MCU6743774.1"/>
    </source>
</evidence>
<gene>
    <name evidence="15" type="primary">addB</name>
    <name evidence="15" type="ORF">OCV77_04535</name>
</gene>
<dbReference type="SUPFAM" id="SSF52980">
    <property type="entry name" value="Restriction endonuclease-like"/>
    <property type="match status" value="1"/>
</dbReference>
<evidence type="ECO:0000256" key="12">
    <source>
        <dbReference type="ARBA" id="ARBA00023125"/>
    </source>
</evidence>
<evidence type="ECO:0000256" key="13">
    <source>
        <dbReference type="ARBA" id="ARBA00023204"/>
    </source>
</evidence>
<evidence type="ECO:0000256" key="5">
    <source>
        <dbReference type="ARBA" id="ARBA00022763"/>
    </source>
</evidence>
<dbReference type="InterPro" id="IPR049035">
    <property type="entry name" value="ADDB_N"/>
</dbReference>
<sequence>MALQFYFGSSGSGKSHRLHRDIITWAEKEPGRSFLFLVPDQFTMQTQLDLVNASKKKGIMNIDVLSFGRLAHRIFEETGFTTETVLDDTGKSLILRRIAEKHRENLSVIGKNLNRIGYIHEVKSALSEFMQYGLTPEDVDGLAGFAGRRGTLSGKLKDLSELYRAFLTCKEGKFITTEETLELLTRAVEQSAIIRDSVIIFDGFTGFTPIQNRLIQRLMELTERVIVSITIDIYDDPYKMAGDQELFYLSKKTVRDLCRLAEEASVEKMEDVYLKEEPVYRFLQNPALAHLEKSLFRYPFAPFAGETKALQLSECLSPAGEARAVAEKIRELVLSKGYSYRDIAVIVGDMETYGDYLEREGERYEIPMFMDRTRGLLLNPFIEFIRSSLKMVLTNFSYESVFHYLRSGLAGFEEEEVDRLENYVVSLGIRGRKSYQEVFVRKGKGIPEEKQALFLAGLNVTREKLMLQMMPLLEKHRSAGEYVRMLYDFIVQADMAAKLASYEQWFQENGRPEKAREYAQVYRFVMELLEQIEALLKDEEMSLQEFTDILDAGFAEIEIGIIPGSVDRVVVGDTQRTRLKQVKILFFLGVNDGNIPKSGQGGGIISDIDREFLQTSGIELAPTPRQEMYIQRLYLYMNLTKPSERLYLSYARCGSDGKSIRPSYLISLIERMFPGIHKEYPDMVTSVTERLCGPRDGLLLLAEGLQAYREGRREHEKETAALLKLYRQSEDYRELAEEMTEAAFAGYSHSPLSEQVAREIYGTMLQNSISRLERYAACAYSHFLQYGLQLREREEYSFEPADLGNIYHMVLERFAGKLAEHGKTWFNFDETEADAWLKEALLESTTSYGETILYSNARYEYMTERILRILRRTVRTLKTQLLGGAFVPSHFEMSFQRVEDLDAVNIALSEHEKMKLKGRIDRIDTFEDEEHVYVKVIDYKSGNKKFDLAALYYGLQLQLVVYMNVAVEMEKRRNPGKEVVPAALLYYHVADPLVKEEKELSPEEINDRMLKELRTTGIVSAEEPVVSLLDRTLSGKSLLIPVERKKDGSFSASSSVVSKEDYEVISGYVNEKIRQFGREILSGNMAVNPCEMGQGTACTYCAYRSVCSFDEKLPGYQVRELKDEGRDAIMEKMREAMMQEKAGDRSGKGGEQWQ</sequence>
<dbReference type="PANTHER" id="PTHR30591">
    <property type="entry name" value="RECBCD ENZYME SUBUNIT RECC"/>
    <property type="match status" value="1"/>
</dbReference>
<proteinExistence type="predicted"/>
<keyword evidence="13" id="KW-0234">DNA repair</keyword>
<dbReference type="NCBIfam" id="TIGR02773">
    <property type="entry name" value="addB_Gpos"/>
    <property type="match status" value="1"/>
</dbReference>
<evidence type="ECO:0000256" key="4">
    <source>
        <dbReference type="ARBA" id="ARBA00022741"/>
    </source>
</evidence>
<dbReference type="InterPro" id="IPR027417">
    <property type="entry name" value="P-loop_NTPase"/>
</dbReference>
<evidence type="ECO:0000256" key="7">
    <source>
        <dbReference type="ARBA" id="ARBA00022806"/>
    </source>
</evidence>
<reference evidence="15 16" key="1">
    <citation type="journal article" date="2021" name="ISME Commun">
        <title>Automated analysis of genomic sequences facilitates high-throughput and comprehensive description of bacteria.</title>
        <authorList>
            <person name="Hitch T.C.A."/>
        </authorList>
    </citation>
    <scope>NUCLEOTIDE SEQUENCE [LARGE SCALE GENOMIC DNA]</scope>
    <source>
        <strain evidence="15 16">Sanger_18</strain>
    </source>
</reference>
<organism evidence="15 16">
    <name type="scientific">Suilimivivens aceti</name>
    <dbReference type="NCBI Taxonomy" id="2981774"/>
    <lineage>
        <taxon>Bacteria</taxon>
        <taxon>Bacillati</taxon>
        <taxon>Bacillota</taxon>
        <taxon>Clostridia</taxon>
        <taxon>Lachnospirales</taxon>
        <taxon>Lachnospiraceae</taxon>
        <taxon>Suilimivivens</taxon>
    </lineage>
</organism>
<feature type="domain" description="UvrD-like helicase C-terminal" evidence="14">
    <location>
        <begin position="278"/>
        <end position="567"/>
    </location>
</feature>
<dbReference type="InterPro" id="IPR038726">
    <property type="entry name" value="PDDEXK_AddAB-type"/>
</dbReference>
<evidence type="ECO:0000256" key="2">
    <source>
        <dbReference type="ARBA" id="ARBA00022722"/>
    </source>
</evidence>
<dbReference type="Gene3D" id="3.40.50.300">
    <property type="entry name" value="P-loop containing nucleotide triphosphate hydrolases"/>
    <property type="match status" value="4"/>
</dbReference>
<keyword evidence="7 15" id="KW-0347">Helicase</keyword>
<protein>
    <submittedName>
        <fullName evidence="15">Helicase-exonuclease AddAB subunit AddB</fullName>
    </submittedName>
</protein>
<dbReference type="InterPro" id="IPR014140">
    <property type="entry name" value="DNA_helicase_suAddB"/>
</dbReference>
<accession>A0ABT2T0I3</accession>
<keyword evidence="3" id="KW-0479">Metal-binding</keyword>
<keyword evidence="11" id="KW-0411">Iron-sulfur</keyword>
<dbReference type="Gene3D" id="3.90.320.10">
    <property type="match status" value="1"/>
</dbReference>
<name>A0ABT2T0I3_9FIRM</name>
<dbReference type="GO" id="GO:0004386">
    <property type="term" value="F:helicase activity"/>
    <property type="evidence" value="ECO:0007669"/>
    <property type="project" value="UniProtKB-KW"/>
</dbReference>
<dbReference type="InterPro" id="IPR014017">
    <property type="entry name" value="DNA_helicase_UvrD-like_C"/>
</dbReference>
<keyword evidence="2" id="KW-0540">Nuclease</keyword>
<keyword evidence="5" id="KW-0227">DNA damage</keyword>